<protein>
    <submittedName>
        <fullName evidence="1">Uncharacterized protein</fullName>
    </submittedName>
</protein>
<gene>
    <name evidence="1" type="ORF">M5K25_012261</name>
</gene>
<evidence type="ECO:0000313" key="2">
    <source>
        <dbReference type="Proteomes" id="UP001552299"/>
    </source>
</evidence>
<dbReference type="EMBL" id="JANQDX010000010">
    <property type="protein sequence ID" value="KAL0917213.1"/>
    <property type="molecule type" value="Genomic_DNA"/>
</dbReference>
<name>A0ABD0UX91_DENTH</name>
<comment type="caution">
    <text evidence="1">The sequence shown here is derived from an EMBL/GenBank/DDBJ whole genome shotgun (WGS) entry which is preliminary data.</text>
</comment>
<organism evidence="1 2">
    <name type="scientific">Dendrobium thyrsiflorum</name>
    <name type="common">Pinecone-like raceme dendrobium</name>
    <name type="synonym">Orchid</name>
    <dbReference type="NCBI Taxonomy" id="117978"/>
    <lineage>
        <taxon>Eukaryota</taxon>
        <taxon>Viridiplantae</taxon>
        <taxon>Streptophyta</taxon>
        <taxon>Embryophyta</taxon>
        <taxon>Tracheophyta</taxon>
        <taxon>Spermatophyta</taxon>
        <taxon>Magnoliopsida</taxon>
        <taxon>Liliopsida</taxon>
        <taxon>Asparagales</taxon>
        <taxon>Orchidaceae</taxon>
        <taxon>Epidendroideae</taxon>
        <taxon>Malaxideae</taxon>
        <taxon>Dendrobiinae</taxon>
        <taxon>Dendrobium</taxon>
    </lineage>
</organism>
<reference evidence="1 2" key="1">
    <citation type="journal article" date="2024" name="Plant Biotechnol. J.">
        <title>Dendrobium thyrsiflorum genome and its molecular insights into genes involved in important horticultural traits.</title>
        <authorList>
            <person name="Chen B."/>
            <person name="Wang J.Y."/>
            <person name="Zheng P.J."/>
            <person name="Li K.L."/>
            <person name="Liang Y.M."/>
            <person name="Chen X.F."/>
            <person name="Zhang C."/>
            <person name="Zhao X."/>
            <person name="He X."/>
            <person name="Zhang G.Q."/>
            <person name="Liu Z.J."/>
            <person name="Xu Q."/>
        </authorList>
    </citation>
    <scope>NUCLEOTIDE SEQUENCE [LARGE SCALE GENOMIC DNA]</scope>
    <source>
        <strain evidence="1">GZMU011</strain>
    </source>
</reference>
<evidence type="ECO:0000313" key="1">
    <source>
        <dbReference type="EMBL" id="KAL0917213.1"/>
    </source>
</evidence>
<dbReference type="Proteomes" id="UP001552299">
    <property type="component" value="Unassembled WGS sequence"/>
</dbReference>
<accession>A0ABD0UX91</accession>
<sequence length="126" mass="13924">MRASEMPSVFNPGSCATKTGVTFDPNWFAVLPGWFKPVKRKSFSFTKLGSLQTKPFTNTARSLHIYGFQNEFSGDHRIRAREQARLLAQVLEWAWAQHGHKSSAGVDANTRGMVVSTSAGTLHARG</sequence>
<keyword evidence="2" id="KW-1185">Reference proteome</keyword>
<proteinExistence type="predicted"/>
<dbReference type="AlphaFoldDB" id="A0ABD0UX91"/>